<evidence type="ECO:0000256" key="6">
    <source>
        <dbReference type="ARBA" id="ARBA00023239"/>
    </source>
</evidence>
<dbReference type="Gene3D" id="3.30.310.260">
    <property type="match status" value="1"/>
</dbReference>
<evidence type="ECO:0000256" key="8">
    <source>
        <dbReference type="ARBA" id="ARBA00023295"/>
    </source>
</evidence>
<protein>
    <recommendedName>
        <fullName evidence="2">DNA-(apurinic or apyrimidinic site) lyase</fullName>
        <ecNumber evidence="2">4.2.99.18</ecNumber>
    </recommendedName>
</protein>
<dbReference type="InterPro" id="IPR023170">
    <property type="entry name" value="HhH_base_excis_C"/>
</dbReference>
<name>A0A9D1J585_9FIRM</name>
<proteinExistence type="inferred from homology"/>
<evidence type="ECO:0000313" key="12">
    <source>
        <dbReference type="Proteomes" id="UP000824241"/>
    </source>
</evidence>
<dbReference type="Gene3D" id="1.10.1670.10">
    <property type="entry name" value="Helix-hairpin-Helix base-excision DNA repair enzymes (C-terminal)"/>
    <property type="match status" value="1"/>
</dbReference>
<dbReference type="Pfam" id="PF07934">
    <property type="entry name" value="OGG_N"/>
    <property type="match status" value="1"/>
</dbReference>
<organism evidence="11 12">
    <name type="scientific">Candidatus Faecivivens stercoravium</name>
    <dbReference type="NCBI Taxonomy" id="2840803"/>
    <lineage>
        <taxon>Bacteria</taxon>
        <taxon>Bacillati</taxon>
        <taxon>Bacillota</taxon>
        <taxon>Clostridia</taxon>
        <taxon>Eubacteriales</taxon>
        <taxon>Oscillospiraceae</taxon>
        <taxon>Oscillospiraceae incertae sedis</taxon>
        <taxon>Candidatus Faecivivens</taxon>
    </lineage>
</organism>
<keyword evidence="4" id="KW-0378">Hydrolase</keyword>
<dbReference type="SMART" id="SM00478">
    <property type="entry name" value="ENDO3c"/>
    <property type="match status" value="1"/>
</dbReference>
<dbReference type="CDD" id="cd00056">
    <property type="entry name" value="ENDO3c"/>
    <property type="match status" value="1"/>
</dbReference>
<dbReference type="InterPro" id="IPR052054">
    <property type="entry name" value="Oxidative_DNA_repair_enzyme"/>
</dbReference>
<keyword evidence="3" id="KW-0227">DNA damage</keyword>
<dbReference type="GO" id="GO:0006284">
    <property type="term" value="P:base-excision repair"/>
    <property type="evidence" value="ECO:0007669"/>
    <property type="project" value="InterPro"/>
</dbReference>
<dbReference type="InterPro" id="IPR003265">
    <property type="entry name" value="HhH-GPD_domain"/>
</dbReference>
<keyword evidence="8" id="KW-0326">Glycosidase</keyword>
<evidence type="ECO:0000256" key="7">
    <source>
        <dbReference type="ARBA" id="ARBA00023268"/>
    </source>
</evidence>
<sequence>MHLPYTLPLPTGFSLRDTLTCGQCFRWRENPDGSFTGFAGSRPAALFQQGDTLFLSDADTAFWGRYLDLDEDYGRWNEAFGADPTLRAAIRFCGGIRILRQDPWEAVLSFIISANNNIPRIQGIIGRLCDNFGEGGGFPSARRLAGETPESLAPLRAGFRAKYILDAAGKVASGEVGLDKVSALPLAEAEAELRRISGIGPKVAQCALLYGFHRLEAFPVDTWMKKVLARYYPEGFPEWVSPKGVAQQYLFHYIRHHG</sequence>
<dbReference type="Proteomes" id="UP000824241">
    <property type="component" value="Unassembled WGS sequence"/>
</dbReference>
<evidence type="ECO:0000256" key="9">
    <source>
        <dbReference type="ARBA" id="ARBA00044632"/>
    </source>
</evidence>
<dbReference type="PANTHER" id="PTHR10242:SF2">
    <property type="entry name" value="N-GLYCOSYLASE_DNA LYASE"/>
    <property type="match status" value="1"/>
</dbReference>
<reference evidence="11" key="2">
    <citation type="journal article" date="2021" name="PeerJ">
        <title>Extensive microbial diversity within the chicken gut microbiome revealed by metagenomics and culture.</title>
        <authorList>
            <person name="Gilroy R."/>
            <person name="Ravi A."/>
            <person name="Getino M."/>
            <person name="Pursley I."/>
            <person name="Horton D.L."/>
            <person name="Alikhan N.F."/>
            <person name="Baker D."/>
            <person name="Gharbi K."/>
            <person name="Hall N."/>
            <person name="Watson M."/>
            <person name="Adriaenssens E.M."/>
            <person name="Foster-Nyarko E."/>
            <person name="Jarju S."/>
            <person name="Secka A."/>
            <person name="Antonio M."/>
            <person name="Oren A."/>
            <person name="Chaudhuri R.R."/>
            <person name="La Ragione R."/>
            <person name="Hildebrand F."/>
            <person name="Pallen M.J."/>
        </authorList>
    </citation>
    <scope>NUCLEOTIDE SEQUENCE</scope>
    <source>
        <strain evidence="11">CHK189-12415</strain>
    </source>
</reference>
<evidence type="ECO:0000256" key="1">
    <source>
        <dbReference type="ARBA" id="ARBA00010679"/>
    </source>
</evidence>
<dbReference type="SUPFAM" id="SSF48150">
    <property type="entry name" value="DNA-glycosylase"/>
    <property type="match status" value="1"/>
</dbReference>
<dbReference type="AlphaFoldDB" id="A0A9D1J585"/>
<dbReference type="GO" id="GO:0003684">
    <property type="term" value="F:damaged DNA binding"/>
    <property type="evidence" value="ECO:0007669"/>
    <property type="project" value="InterPro"/>
</dbReference>
<evidence type="ECO:0000313" key="11">
    <source>
        <dbReference type="EMBL" id="HIR61417.1"/>
    </source>
</evidence>
<evidence type="ECO:0000256" key="5">
    <source>
        <dbReference type="ARBA" id="ARBA00023204"/>
    </source>
</evidence>
<dbReference type="GO" id="GO:0006289">
    <property type="term" value="P:nucleotide-excision repair"/>
    <property type="evidence" value="ECO:0007669"/>
    <property type="project" value="InterPro"/>
</dbReference>
<evidence type="ECO:0000256" key="4">
    <source>
        <dbReference type="ARBA" id="ARBA00022801"/>
    </source>
</evidence>
<comment type="caution">
    <text evidence="11">The sequence shown here is derived from an EMBL/GenBank/DDBJ whole genome shotgun (WGS) entry which is preliminary data.</text>
</comment>
<dbReference type="Gene3D" id="1.10.340.30">
    <property type="entry name" value="Hypothetical protein, domain 2"/>
    <property type="match status" value="1"/>
</dbReference>
<evidence type="ECO:0000259" key="10">
    <source>
        <dbReference type="SMART" id="SM00478"/>
    </source>
</evidence>
<dbReference type="EC" id="4.2.99.18" evidence="2"/>
<dbReference type="GO" id="GO:0008534">
    <property type="term" value="F:oxidized purine nucleobase lesion DNA N-glycosylase activity"/>
    <property type="evidence" value="ECO:0007669"/>
    <property type="project" value="InterPro"/>
</dbReference>
<gene>
    <name evidence="11" type="ORF">IAB37_07595</name>
</gene>
<dbReference type="GO" id="GO:0140078">
    <property type="term" value="F:class I DNA-(apurinic or apyrimidinic site) endonuclease activity"/>
    <property type="evidence" value="ECO:0007669"/>
    <property type="project" value="UniProtKB-EC"/>
</dbReference>
<feature type="domain" description="HhH-GPD" evidence="10">
    <location>
        <begin position="112"/>
        <end position="255"/>
    </location>
</feature>
<comment type="catalytic activity">
    <reaction evidence="9">
        <text>2'-deoxyribonucleotide-(2'-deoxyribose 5'-phosphate)-2'-deoxyribonucleotide-DNA = a 3'-end 2'-deoxyribonucleotide-(2,3-dehydro-2,3-deoxyribose 5'-phosphate)-DNA + a 5'-end 5'-phospho-2'-deoxyribonucleoside-DNA + H(+)</text>
        <dbReference type="Rhea" id="RHEA:66592"/>
        <dbReference type="Rhea" id="RHEA-COMP:13180"/>
        <dbReference type="Rhea" id="RHEA-COMP:16897"/>
        <dbReference type="Rhea" id="RHEA-COMP:17067"/>
        <dbReference type="ChEBI" id="CHEBI:15378"/>
        <dbReference type="ChEBI" id="CHEBI:136412"/>
        <dbReference type="ChEBI" id="CHEBI:157695"/>
        <dbReference type="ChEBI" id="CHEBI:167181"/>
        <dbReference type="EC" id="4.2.99.18"/>
    </reaction>
</comment>
<accession>A0A9D1J585</accession>
<reference evidence="11" key="1">
    <citation type="submission" date="2020-10" db="EMBL/GenBank/DDBJ databases">
        <authorList>
            <person name="Gilroy R."/>
        </authorList>
    </citation>
    <scope>NUCLEOTIDE SEQUENCE</scope>
    <source>
        <strain evidence="11">CHK189-12415</strain>
    </source>
</reference>
<keyword evidence="5" id="KW-0234">DNA repair</keyword>
<dbReference type="InterPro" id="IPR012904">
    <property type="entry name" value="OGG_N"/>
</dbReference>
<comment type="similarity">
    <text evidence="1">Belongs to the type-1 OGG1 family.</text>
</comment>
<dbReference type="EMBL" id="DVHA01000245">
    <property type="protein sequence ID" value="HIR61417.1"/>
    <property type="molecule type" value="Genomic_DNA"/>
</dbReference>
<dbReference type="SUPFAM" id="SSF55945">
    <property type="entry name" value="TATA-box binding protein-like"/>
    <property type="match status" value="1"/>
</dbReference>
<keyword evidence="6" id="KW-0456">Lyase</keyword>
<evidence type="ECO:0000256" key="3">
    <source>
        <dbReference type="ARBA" id="ARBA00022763"/>
    </source>
</evidence>
<dbReference type="Pfam" id="PF00730">
    <property type="entry name" value="HhH-GPD"/>
    <property type="match status" value="1"/>
</dbReference>
<evidence type="ECO:0000256" key="2">
    <source>
        <dbReference type="ARBA" id="ARBA00012720"/>
    </source>
</evidence>
<keyword evidence="7" id="KW-0511">Multifunctional enzyme</keyword>
<dbReference type="PANTHER" id="PTHR10242">
    <property type="entry name" value="8-OXOGUANINE DNA GLYCOSYLASE"/>
    <property type="match status" value="1"/>
</dbReference>
<dbReference type="InterPro" id="IPR011257">
    <property type="entry name" value="DNA_glycosylase"/>
</dbReference>